<evidence type="ECO:0000313" key="3">
    <source>
        <dbReference type="Proteomes" id="UP000663879"/>
    </source>
</evidence>
<reference evidence="2" key="1">
    <citation type="submission" date="2021-02" db="EMBL/GenBank/DDBJ databases">
        <authorList>
            <person name="Nowell W R."/>
        </authorList>
    </citation>
    <scope>NUCLEOTIDE SEQUENCE</scope>
    <source>
        <strain evidence="2">Ploen Becks lab</strain>
    </source>
</reference>
<dbReference type="OrthoDB" id="10606654at2759"/>
<proteinExistence type="predicted"/>
<sequence length="451" mass="51210">MLAISNPANFISLPENLDNLENPTKSIKQTTKRTHSLKRTINNHISAVLSPKHAEETDSGLWSANEDSLDHQIKSENLLKEPKKSLKNKLSSSVKKIRASTENINNNYSRKTINKDADQRFDMPSLIELNESSRSELDAPSCSIIIQECENVNMEPKKLSDNVASNSNLSQNEFKTNIFEFLINNQKNLNTKSAITNLVNASVNSNSDGNLCFGSSNHTFLQTLLIDLIQPPLAVSSQFDLSSTASTDHIDIDLSMVYQNQGDNLLNNTQISSSKQMDINQTFNNSLNSNYLNANKKQINDQIMRTCMGYLDYINKKHTRERRIQTIRNKISGFILLTTVFLLIFGLAMLVLFSLTNVLAKTDMGKLSRSPITSEKEPEKKTKINSEFLQHEIDYFLINILARSNTTKFNKERYKKLKNILLECLLKLMMYDSLENNSSFLYFNYAIGDFT</sequence>
<keyword evidence="3" id="KW-1185">Reference proteome</keyword>
<protein>
    <submittedName>
        <fullName evidence="2">Uncharacterized protein</fullName>
    </submittedName>
</protein>
<evidence type="ECO:0000256" key="1">
    <source>
        <dbReference type="SAM" id="Phobius"/>
    </source>
</evidence>
<comment type="caution">
    <text evidence="2">The sequence shown here is derived from an EMBL/GenBank/DDBJ whole genome shotgun (WGS) entry which is preliminary data.</text>
</comment>
<dbReference type="EMBL" id="CAJNOC010002217">
    <property type="protein sequence ID" value="CAF0919779.1"/>
    <property type="molecule type" value="Genomic_DNA"/>
</dbReference>
<name>A0A814B039_9BILA</name>
<dbReference type="AlphaFoldDB" id="A0A814B039"/>
<dbReference type="Proteomes" id="UP000663879">
    <property type="component" value="Unassembled WGS sequence"/>
</dbReference>
<keyword evidence="1" id="KW-0812">Transmembrane</keyword>
<keyword evidence="1" id="KW-1133">Transmembrane helix</keyword>
<organism evidence="2 3">
    <name type="scientific">Brachionus calyciflorus</name>
    <dbReference type="NCBI Taxonomy" id="104777"/>
    <lineage>
        <taxon>Eukaryota</taxon>
        <taxon>Metazoa</taxon>
        <taxon>Spiralia</taxon>
        <taxon>Gnathifera</taxon>
        <taxon>Rotifera</taxon>
        <taxon>Eurotatoria</taxon>
        <taxon>Monogononta</taxon>
        <taxon>Pseudotrocha</taxon>
        <taxon>Ploima</taxon>
        <taxon>Brachionidae</taxon>
        <taxon>Brachionus</taxon>
    </lineage>
</organism>
<accession>A0A814B039</accession>
<gene>
    <name evidence="2" type="ORF">OXX778_LOCUS12324</name>
</gene>
<feature type="transmembrane region" description="Helical" evidence="1">
    <location>
        <begin position="334"/>
        <end position="360"/>
    </location>
</feature>
<evidence type="ECO:0000313" key="2">
    <source>
        <dbReference type="EMBL" id="CAF0919779.1"/>
    </source>
</evidence>
<keyword evidence="1" id="KW-0472">Membrane</keyword>